<comment type="subcellular location">
    <subcellularLocation>
        <location evidence="1 12">Membrane</location>
        <topology evidence="1 12">Multi-pass membrane protein</topology>
    </subcellularLocation>
</comment>
<evidence type="ECO:0000256" key="2">
    <source>
        <dbReference type="ARBA" id="ARBA00007376"/>
    </source>
</evidence>
<dbReference type="AlphaFoldDB" id="A0AAQ5X4V6"/>
<sequence>MIVSSFSTVCYLHRHMKSMAQSSSKFTSPRIQSQRRVTITGILQGVLYLLYDSFYLIDSFTWMFSSHFYFSAWIFITATSLYISGTTVNLGIAFLVPWMIVQYYAHNSMTCYAWLNFYYYIQIVPAQRSLWIWMKKNIRSVIYVALAVDTILLLFNGTVDIVEALLLSPFDLYLTFNNDTWSGHFNDELHVTSLVSFFILRLYIIFCLCVMIVSSFSTVCYLHRHMKSMAQSSSKFTSPRIQSQRRVTITGILQGVFYLVYDSFYLIDSFTWLFSSHFYFSAWITFTATSLYISGTTVNLGIGQAIFRQRAVDVWKAIKALFGVGMVTNDVKLHSSQLTSGETTNPVTTVEVSL</sequence>
<keyword evidence="9 12" id="KW-0675">Receptor</keyword>
<feature type="transmembrane region" description="Helical" evidence="13">
    <location>
        <begin position="37"/>
        <end position="57"/>
    </location>
</feature>
<keyword evidence="6 13" id="KW-1133">Transmembrane helix</keyword>
<keyword evidence="4 12" id="KW-0716">Sensory transduction</keyword>
<keyword evidence="8 12" id="KW-0472">Membrane</keyword>
<name>A0AAQ5X4V6_AMPOC</name>
<comment type="similarity">
    <text evidence="2 11">Belongs to the G-protein coupled receptor T2R family.</text>
</comment>
<evidence type="ECO:0000256" key="4">
    <source>
        <dbReference type="ARBA" id="ARBA00022606"/>
    </source>
</evidence>
<keyword evidence="3 12" id="KW-0919">Taste</keyword>
<dbReference type="GeneTree" id="ENSGT00530000065251"/>
<reference evidence="14 15" key="1">
    <citation type="submission" date="2022-01" db="EMBL/GenBank/DDBJ databases">
        <title>A chromosome-scale genome assembly of the false clownfish, Amphiprion ocellaris.</title>
        <authorList>
            <person name="Ryu T."/>
        </authorList>
    </citation>
    <scope>NUCLEOTIDE SEQUENCE [LARGE SCALE GENOMIC DNA]</scope>
</reference>
<feature type="transmembrane region" description="Helical" evidence="13">
    <location>
        <begin position="198"/>
        <end position="222"/>
    </location>
</feature>
<dbReference type="PANTHER" id="PTHR11394:SF137">
    <property type="entry name" value="C-X-C CHEMOKINE RECEPTOR TYPE 3 ISOFORM X1-RELATED"/>
    <property type="match status" value="1"/>
</dbReference>
<evidence type="ECO:0000256" key="9">
    <source>
        <dbReference type="ARBA" id="ARBA00023170"/>
    </source>
</evidence>
<keyword evidence="15" id="KW-1185">Reference proteome</keyword>
<feature type="transmembrane region" description="Helical" evidence="13">
    <location>
        <begin position="243"/>
        <end position="261"/>
    </location>
</feature>
<accession>A0AAQ5X4V6</accession>
<reference evidence="14" key="2">
    <citation type="submission" date="2025-08" db="UniProtKB">
        <authorList>
            <consortium name="Ensembl"/>
        </authorList>
    </citation>
    <scope>IDENTIFICATION</scope>
</reference>
<dbReference type="GO" id="GO:0033038">
    <property type="term" value="F:bitter taste receptor activity"/>
    <property type="evidence" value="ECO:0007669"/>
    <property type="project" value="InterPro"/>
</dbReference>
<evidence type="ECO:0000256" key="10">
    <source>
        <dbReference type="ARBA" id="ARBA00023224"/>
    </source>
</evidence>
<evidence type="ECO:0000256" key="1">
    <source>
        <dbReference type="ARBA" id="ARBA00004141"/>
    </source>
</evidence>
<evidence type="ECO:0000256" key="8">
    <source>
        <dbReference type="ARBA" id="ARBA00023136"/>
    </source>
</evidence>
<dbReference type="PANTHER" id="PTHR11394">
    <property type="entry name" value="TASTE RECEPTOR TYPE 2"/>
    <property type="match status" value="1"/>
</dbReference>
<keyword evidence="10 12" id="KW-0807">Transducer</keyword>
<proteinExistence type="inferred from homology"/>
<feature type="transmembrane region" description="Helical" evidence="13">
    <location>
        <begin position="281"/>
        <end position="302"/>
    </location>
</feature>
<reference evidence="14" key="3">
    <citation type="submission" date="2025-09" db="UniProtKB">
        <authorList>
            <consortium name="Ensembl"/>
        </authorList>
    </citation>
    <scope>IDENTIFICATION</scope>
</reference>
<dbReference type="GO" id="GO:0016020">
    <property type="term" value="C:membrane"/>
    <property type="evidence" value="ECO:0007669"/>
    <property type="project" value="UniProtKB-SubCell"/>
</dbReference>
<dbReference type="Ensembl" id="ENSAOCT00000045360.1">
    <property type="protein sequence ID" value="ENSAOCP00000036328.1"/>
    <property type="gene ID" value="ENSAOCG00000025452.1"/>
</dbReference>
<feature type="transmembrane region" description="Helical" evidence="13">
    <location>
        <begin position="141"/>
        <end position="167"/>
    </location>
</feature>
<dbReference type="Pfam" id="PF05296">
    <property type="entry name" value="TAS2R"/>
    <property type="match status" value="1"/>
</dbReference>
<evidence type="ECO:0000256" key="3">
    <source>
        <dbReference type="ARBA" id="ARBA00022480"/>
    </source>
</evidence>
<evidence type="ECO:0000256" key="7">
    <source>
        <dbReference type="ARBA" id="ARBA00023040"/>
    </source>
</evidence>
<evidence type="ECO:0000256" key="12">
    <source>
        <dbReference type="RuleBase" id="RU004424"/>
    </source>
</evidence>
<dbReference type="Proteomes" id="UP001501940">
    <property type="component" value="Chromosome 11"/>
</dbReference>
<keyword evidence="5 12" id="KW-0812">Transmembrane</keyword>
<dbReference type="InterPro" id="IPR007960">
    <property type="entry name" value="TAS2R"/>
</dbReference>
<dbReference type="GO" id="GO:0004930">
    <property type="term" value="F:G protein-coupled receptor activity"/>
    <property type="evidence" value="ECO:0007669"/>
    <property type="project" value="UniProtKB-KW"/>
</dbReference>
<evidence type="ECO:0000313" key="15">
    <source>
        <dbReference type="Proteomes" id="UP001501940"/>
    </source>
</evidence>
<evidence type="ECO:0000256" key="5">
    <source>
        <dbReference type="ARBA" id="ARBA00022692"/>
    </source>
</evidence>
<keyword evidence="7 12" id="KW-0297">G-protein coupled receptor</keyword>
<evidence type="ECO:0000256" key="13">
    <source>
        <dbReference type="SAM" id="Phobius"/>
    </source>
</evidence>
<evidence type="ECO:0000313" key="14">
    <source>
        <dbReference type="Ensembl" id="ENSAOCP00000036328.1"/>
    </source>
</evidence>
<evidence type="ECO:0000256" key="11">
    <source>
        <dbReference type="RuleBase" id="RU004423"/>
    </source>
</evidence>
<protein>
    <recommendedName>
        <fullName evidence="12">Taste receptor type 2</fullName>
    </recommendedName>
</protein>
<evidence type="ECO:0000256" key="6">
    <source>
        <dbReference type="ARBA" id="ARBA00022989"/>
    </source>
</evidence>
<organism evidence="14 15">
    <name type="scientific">Amphiprion ocellaris</name>
    <name type="common">Clown anemonefish</name>
    <dbReference type="NCBI Taxonomy" id="80972"/>
    <lineage>
        <taxon>Eukaryota</taxon>
        <taxon>Metazoa</taxon>
        <taxon>Chordata</taxon>
        <taxon>Craniata</taxon>
        <taxon>Vertebrata</taxon>
        <taxon>Euteleostomi</taxon>
        <taxon>Actinopterygii</taxon>
        <taxon>Neopterygii</taxon>
        <taxon>Teleostei</taxon>
        <taxon>Neoteleostei</taxon>
        <taxon>Acanthomorphata</taxon>
        <taxon>Ovalentaria</taxon>
        <taxon>Pomacentridae</taxon>
        <taxon>Amphiprion</taxon>
    </lineage>
</organism>